<comment type="similarity">
    <text evidence="2">Belongs to the LpxB family.</text>
</comment>
<dbReference type="EMBL" id="APMP01000001">
    <property type="protein sequence ID" value="ENZ83669.1"/>
    <property type="molecule type" value="Genomic_DNA"/>
</dbReference>
<keyword evidence="13" id="KW-1185">Reference proteome</keyword>
<keyword evidence="6" id="KW-0441">Lipid A biosynthesis</keyword>
<comment type="function">
    <text evidence="1">Condensation of UDP-2,3-diacylglucosamine and 2,3-diacylglucosamine-1-phosphate to form lipid A disaccharide, a precursor of lipid A, a phosphorylated glycolipid that anchors the lipopolysaccharide to the outer membrane of the cell.</text>
</comment>
<dbReference type="Pfam" id="PF02684">
    <property type="entry name" value="LpxB"/>
    <property type="match status" value="1"/>
</dbReference>
<dbReference type="GO" id="GO:0009245">
    <property type="term" value="P:lipid A biosynthetic process"/>
    <property type="evidence" value="ECO:0007669"/>
    <property type="project" value="UniProtKB-UniRule"/>
</dbReference>
<keyword evidence="9" id="KW-0443">Lipid metabolism</keyword>
<evidence type="ECO:0000313" key="13">
    <source>
        <dbReference type="Proteomes" id="UP000013063"/>
    </source>
</evidence>
<evidence type="ECO:0000256" key="10">
    <source>
        <dbReference type="ARBA" id="ARBA00048975"/>
    </source>
</evidence>
<proteinExistence type="inferred from homology"/>
<sequence precursor="true">MTALKIMLVAAEASGDALGAGLAKAMRARLGDQVSFVGVGGARMAAQGVQSPFDITQLSILGLLEGLKAYPRVVARLKDTVALADREKPDVAVLIDSWGFNIRLARALRKLDPGLPLVKYVAPQVWAYRPGRAKTLAAAVDLLLSIQPMDKPFFDAVDLPNVFVGNSALAKRFDSADPGRLRAAIGASPDDQILLVLPGSRPSEIERIMPDFEDAVRRLKADRPDLFVVIPAAYTVAEAVKARVAGWPFRAHVIEDDRLKDDAFVAGDVALACSGTVTTELALAGCPMVVGYKTGAVTYAILKRLMKPRWVTLFNIAAERAVAPEFLQDACEGEVLAKAIAERLDDRALRERQAAEQDAALDKMGRGMPDPSEAAADALLDFLSARRPSGRLNGPIQGA</sequence>
<evidence type="ECO:0000256" key="1">
    <source>
        <dbReference type="ARBA" id="ARBA00002056"/>
    </source>
</evidence>
<gene>
    <name evidence="12" type="ORF">OR37_00174</name>
</gene>
<comment type="catalytic activity">
    <reaction evidence="10">
        <text>a lipid X + a UDP-2-N,3-O-bis[(3R)-3-hydroxyacyl]-alpha-D-glucosamine = a lipid A disaccharide + UDP + H(+)</text>
        <dbReference type="Rhea" id="RHEA:67828"/>
        <dbReference type="ChEBI" id="CHEBI:15378"/>
        <dbReference type="ChEBI" id="CHEBI:58223"/>
        <dbReference type="ChEBI" id="CHEBI:137748"/>
        <dbReference type="ChEBI" id="CHEBI:176338"/>
        <dbReference type="ChEBI" id="CHEBI:176343"/>
        <dbReference type="EC" id="2.4.1.182"/>
    </reaction>
</comment>
<evidence type="ECO:0000256" key="4">
    <source>
        <dbReference type="ARBA" id="ARBA00020902"/>
    </source>
</evidence>
<keyword evidence="7 12" id="KW-0328">Glycosyltransferase</keyword>
<dbReference type="PANTHER" id="PTHR30372">
    <property type="entry name" value="LIPID-A-DISACCHARIDE SYNTHASE"/>
    <property type="match status" value="1"/>
</dbReference>
<dbReference type="InterPro" id="IPR003835">
    <property type="entry name" value="Glyco_trans_19"/>
</dbReference>
<evidence type="ECO:0000256" key="6">
    <source>
        <dbReference type="ARBA" id="ARBA00022556"/>
    </source>
</evidence>
<accession>R0EPB8</accession>
<evidence type="ECO:0000313" key="12">
    <source>
        <dbReference type="EMBL" id="ENZ83669.1"/>
    </source>
</evidence>
<dbReference type="AlphaFoldDB" id="R0EPB8"/>
<evidence type="ECO:0000256" key="2">
    <source>
        <dbReference type="ARBA" id="ARBA00007868"/>
    </source>
</evidence>
<dbReference type="PANTHER" id="PTHR30372:SF4">
    <property type="entry name" value="LIPID-A-DISACCHARIDE SYNTHASE, MITOCHONDRIAL-RELATED"/>
    <property type="match status" value="1"/>
</dbReference>
<name>R0EPB8_CAUVI</name>
<evidence type="ECO:0000256" key="7">
    <source>
        <dbReference type="ARBA" id="ARBA00022676"/>
    </source>
</evidence>
<evidence type="ECO:0000256" key="9">
    <source>
        <dbReference type="ARBA" id="ARBA00023098"/>
    </source>
</evidence>
<comment type="caution">
    <text evidence="12">The sequence shown here is derived from an EMBL/GenBank/DDBJ whole genome shotgun (WGS) entry which is preliminary data.</text>
</comment>
<dbReference type="Proteomes" id="UP000013063">
    <property type="component" value="Unassembled WGS sequence"/>
</dbReference>
<evidence type="ECO:0000256" key="8">
    <source>
        <dbReference type="ARBA" id="ARBA00022679"/>
    </source>
</evidence>
<dbReference type="GO" id="GO:0005543">
    <property type="term" value="F:phospholipid binding"/>
    <property type="evidence" value="ECO:0007669"/>
    <property type="project" value="TreeGrafter"/>
</dbReference>
<dbReference type="GO" id="GO:0008915">
    <property type="term" value="F:lipid-A-disaccharide synthase activity"/>
    <property type="evidence" value="ECO:0007669"/>
    <property type="project" value="UniProtKB-UniRule"/>
</dbReference>
<dbReference type="NCBIfam" id="TIGR00215">
    <property type="entry name" value="lpxB"/>
    <property type="match status" value="1"/>
</dbReference>
<dbReference type="GO" id="GO:0016020">
    <property type="term" value="C:membrane"/>
    <property type="evidence" value="ECO:0007669"/>
    <property type="project" value="GOC"/>
</dbReference>
<organism evidence="12 13">
    <name type="scientific">Caulobacter vibrioides OR37</name>
    <dbReference type="NCBI Taxonomy" id="1292034"/>
    <lineage>
        <taxon>Bacteria</taxon>
        <taxon>Pseudomonadati</taxon>
        <taxon>Pseudomonadota</taxon>
        <taxon>Alphaproteobacteria</taxon>
        <taxon>Caulobacterales</taxon>
        <taxon>Caulobacteraceae</taxon>
        <taxon>Caulobacter</taxon>
    </lineage>
</organism>
<dbReference type="EC" id="2.4.1.182" evidence="3 11"/>
<evidence type="ECO:0000256" key="11">
    <source>
        <dbReference type="NCBIfam" id="TIGR00215"/>
    </source>
</evidence>
<evidence type="ECO:0000256" key="5">
    <source>
        <dbReference type="ARBA" id="ARBA00022516"/>
    </source>
</evidence>
<dbReference type="eggNOG" id="COG0763">
    <property type="taxonomic scope" value="Bacteria"/>
</dbReference>
<dbReference type="SUPFAM" id="SSF53756">
    <property type="entry name" value="UDP-Glycosyltransferase/glycogen phosphorylase"/>
    <property type="match status" value="1"/>
</dbReference>
<dbReference type="STRING" id="1292034.OR37_00174"/>
<reference evidence="12 13" key="1">
    <citation type="journal article" date="2013" name="Genome Announc.">
        <title>Draft Genome Sequence for Caulobacter sp. Strain OR37, a Bacterium Tolerant to Heavy Metals.</title>
        <authorList>
            <person name="Utturkar S.M."/>
            <person name="Bollmann A."/>
            <person name="Brzoska R.M."/>
            <person name="Klingeman D.M."/>
            <person name="Epstein S.E."/>
            <person name="Palumbo A.V."/>
            <person name="Brown S.D."/>
        </authorList>
    </citation>
    <scope>NUCLEOTIDE SEQUENCE [LARGE SCALE GENOMIC DNA]</scope>
    <source>
        <strain evidence="12 13">OR37</strain>
    </source>
</reference>
<evidence type="ECO:0000256" key="3">
    <source>
        <dbReference type="ARBA" id="ARBA00012687"/>
    </source>
</evidence>
<keyword evidence="8 12" id="KW-0808">Transferase</keyword>
<dbReference type="PATRIC" id="fig|1292034.3.peg.171"/>
<protein>
    <recommendedName>
        <fullName evidence="4 11">Lipid-A-disaccharide synthase</fullName>
        <ecNumber evidence="3 11">2.4.1.182</ecNumber>
    </recommendedName>
</protein>
<keyword evidence="5" id="KW-0444">Lipid biosynthesis</keyword>